<proteinExistence type="predicted"/>
<comment type="caution">
    <text evidence="1">The sequence shown here is derived from an EMBL/GenBank/DDBJ whole genome shotgun (WGS) entry which is preliminary data.</text>
</comment>
<name>A0A8T0W3F1_PANVG</name>
<organism evidence="1 2">
    <name type="scientific">Panicum virgatum</name>
    <name type="common">Blackwell switchgrass</name>
    <dbReference type="NCBI Taxonomy" id="38727"/>
    <lineage>
        <taxon>Eukaryota</taxon>
        <taxon>Viridiplantae</taxon>
        <taxon>Streptophyta</taxon>
        <taxon>Embryophyta</taxon>
        <taxon>Tracheophyta</taxon>
        <taxon>Spermatophyta</taxon>
        <taxon>Magnoliopsida</taxon>
        <taxon>Liliopsida</taxon>
        <taxon>Poales</taxon>
        <taxon>Poaceae</taxon>
        <taxon>PACMAD clade</taxon>
        <taxon>Panicoideae</taxon>
        <taxon>Panicodae</taxon>
        <taxon>Paniceae</taxon>
        <taxon>Panicinae</taxon>
        <taxon>Panicum</taxon>
        <taxon>Panicum sect. Hiantes</taxon>
    </lineage>
</organism>
<gene>
    <name evidence="1" type="ORF">PVAP13_2KG084500</name>
</gene>
<sequence length="213" mass="24308">DDEEFISVHAYSSETKTWGDNQIGELGEQGEPEGWRQLTFNLADPRCTFANGLLHLLAWDQEQMKITAVDVQGRARRTIPVPPLPRWTWMCYFDESQGQLHFMSEEILDDGEGKYSLSVWALEDYDAQEWVLKGTVNTHEVFGEDSCIDGNSEPEFEVVDMHQDCNVVFFTHPLQRSTLVAYDMDSKEVSVIATLDDGTNLRGTARYVPCRFS</sequence>
<keyword evidence="2" id="KW-1185">Reference proteome</keyword>
<dbReference type="Proteomes" id="UP000823388">
    <property type="component" value="Chromosome 2K"/>
</dbReference>
<dbReference type="InterPro" id="IPR055290">
    <property type="entry name" value="At3g26010-like"/>
</dbReference>
<dbReference type="PANTHER" id="PTHR35546">
    <property type="entry name" value="F-BOX PROTEIN INTERACTION DOMAIN PROTEIN-RELATED"/>
    <property type="match status" value="1"/>
</dbReference>
<dbReference type="PANTHER" id="PTHR35546:SF24">
    <property type="entry name" value="F-BOX DOMAIN-CONTAINING PROTEIN"/>
    <property type="match status" value="1"/>
</dbReference>
<dbReference type="AlphaFoldDB" id="A0A8T0W3F1"/>
<dbReference type="EMBL" id="CM029039">
    <property type="protein sequence ID" value="KAG2640496.1"/>
    <property type="molecule type" value="Genomic_DNA"/>
</dbReference>
<accession>A0A8T0W3F1</accession>
<reference evidence="1" key="1">
    <citation type="submission" date="2020-05" db="EMBL/GenBank/DDBJ databases">
        <title>WGS assembly of Panicum virgatum.</title>
        <authorList>
            <person name="Lovell J.T."/>
            <person name="Jenkins J."/>
            <person name="Shu S."/>
            <person name="Juenger T.E."/>
            <person name="Schmutz J."/>
        </authorList>
    </citation>
    <scope>NUCLEOTIDE SEQUENCE</scope>
    <source>
        <strain evidence="1">AP13</strain>
    </source>
</reference>
<evidence type="ECO:0000313" key="2">
    <source>
        <dbReference type="Proteomes" id="UP000823388"/>
    </source>
</evidence>
<protein>
    <submittedName>
        <fullName evidence="1">Uncharacterized protein</fullName>
    </submittedName>
</protein>
<feature type="non-terminal residue" evidence="1">
    <location>
        <position position="1"/>
    </location>
</feature>
<evidence type="ECO:0000313" key="1">
    <source>
        <dbReference type="EMBL" id="KAG2640496.1"/>
    </source>
</evidence>